<dbReference type="Pfam" id="PF05973">
    <property type="entry name" value="Gp49"/>
    <property type="match status" value="1"/>
</dbReference>
<dbReference type="EMBL" id="ALJF01000024">
    <property type="protein sequence ID" value="EKF57023.1"/>
    <property type="molecule type" value="Genomic_DNA"/>
</dbReference>
<reference evidence="1 2" key="1">
    <citation type="journal article" date="2012" name="J. Bacteriol.">
        <title>Draft Genome Sequence of Agrobacterium albertimagni Strain AOL15.</title>
        <authorList>
            <person name="Trimble W.L."/>
            <person name="Phung le T."/>
            <person name="Meyer F."/>
            <person name="Gilbert J.A."/>
            <person name="Silver S."/>
        </authorList>
    </citation>
    <scope>NUCLEOTIDE SEQUENCE [LARGE SCALE GENOMIC DNA]</scope>
    <source>
        <strain evidence="1 2">AOL15</strain>
    </source>
</reference>
<gene>
    <name evidence="1" type="ORF">QWE_23639</name>
</gene>
<dbReference type="Proteomes" id="UP000007123">
    <property type="component" value="Unassembled WGS sequence"/>
</dbReference>
<evidence type="ECO:0000313" key="1">
    <source>
        <dbReference type="EMBL" id="EKF57023.1"/>
    </source>
</evidence>
<proteinExistence type="predicted"/>
<protein>
    <recommendedName>
        <fullName evidence="3">Addiction module toxin RelE</fullName>
    </recommendedName>
</protein>
<dbReference type="RefSeq" id="WP_006728710.1">
    <property type="nucleotide sequence ID" value="NZ_ALJF01000024.1"/>
</dbReference>
<dbReference type="InterPro" id="IPR009241">
    <property type="entry name" value="HigB-like"/>
</dbReference>
<sequence length="121" mass="13768">MAWKVFFDEIFASEFKQFDAEVKVELRAMALLLEHRGPELGRPRADTLKGSAYANMKELRFDAAGGVWRAAFAFDPERKAVILVAGDKSGTNEKKFYKKLIKTADARFKVHLKELSKKEAE</sequence>
<accession>K2P7N5</accession>
<evidence type="ECO:0008006" key="3">
    <source>
        <dbReference type="Google" id="ProtNLM"/>
    </source>
</evidence>
<organism evidence="1 2">
    <name type="scientific">Agrobacterium albertimagni AOL15</name>
    <dbReference type="NCBI Taxonomy" id="1156935"/>
    <lineage>
        <taxon>Bacteria</taxon>
        <taxon>Pseudomonadati</taxon>
        <taxon>Pseudomonadota</taxon>
        <taxon>Alphaproteobacteria</taxon>
        <taxon>Hyphomicrobiales</taxon>
        <taxon>Rhizobiaceae</taxon>
        <taxon>Rhizobium/Agrobacterium group</taxon>
        <taxon>Agrobacterium</taxon>
    </lineage>
</organism>
<dbReference type="eggNOG" id="COG4683">
    <property type="taxonomic scope" value="Bacteria"/>
</dbReference>
<evidence type="ECO:0000313" key="2">
    <source>
        <dbReference type="Proteomes" id="UP000007123"/>
    </source>
</evidence>
<keyword evidence="2" id="KW-1185">Reference proteome</keyword>
<comment type="caution">
    <text evidence="1">The sequence shown here is derived from an EMBL/GenBank/DDBJ whole genome shotgun (WGS) entry which is preliminary data.</text>
</comment>
<dbReference type="AlphaFoldDB" id="K2P7N5"/>
<dbReference type="OrthoDB" id="330810at2"/>
<name>K2P7N5_9HYPH</name>